<keyword evidence="6" id="KW-1185">Reference proteome</keyword>
<feature type="transmembrane region" description="Helical" evidence="4">
    <location>
        <begin position="154"/>
        <end position="174"/>
    </location>
</feature>
<evidence type="ECO:0000256" key="2">
    <source>
        <dbReference type="ARBA" id="ARBA00010199"/>
    </source>
</evidence>
<evidence type="ECO:0000256" key="4">
    <source>
        <dbReference type="SAM" id="Phobius"/>
    </source>
</evidence>
<keyword evidence="4" id="KW-1133">Transmembrane helix</keyword>
<evidence type="ECO:0000256" key="3">
    <source>
        <dbReference type="SAM" id="MobiDB-lite"/>
    </source>
</evidence>
<evidence type="ECO:0000256" key="1">
    <source>
        <dbReference type="ARBA" id="ARBA00009078"/>
    </source>
</evidence>
<feature type="transmembrane region" description="Helical" evidence="4">
    <location>
        <begin position="7"/>
        <end position="30"/>
    </location>
</feature>
<name>A0AAW0FC48_9APHY</name>
<dbReference type="EMBL" id="JASBNA010000063">
    <property type="protein sequence ID" value="KAK7679073.1"/>
    <property type="molecule type" value="Genomic_DNA"/>
</dbReference>
<dbReference type="InterPro" id="IPR002528">
    <property type="entry name" value="MATE_fam"/>
</dbReference>
<dbReference type="Pfam" id="PF04180">
    <property type="entry name" value="LTV"/>
    <property type="match status" value="1"/>
</dbReference>
<keyword evidence="4" id="KW-0472">Membrane</keyword>
<comment type="similarity">
    <text evidence="2">Belongs to the multi antimicrobial extrusion (MATE) (TC 2.A.66.1) family.</text>
</comment>
<dbReference type="AlphaFoldDB" id="A0AAW0FC48"/>
<dbReference type="GO" id="GO:0005829">
    <property type="term" value="C:cytosol"/>
    <property type="evidence" value="ECO:0007669"/>
    <property type="project" value="TreeGrafter"/>
</dbReference>
<evidence type="ECO:0000313" key="6">
    <source>
        <dbReference type="Proteomes" id="UP001385951"/>
    </source>
</evidence>
<feature type="region of interest" description="Disordered" evidence="3">
    <location>
        <begin position="620"/>
        <end position="665"/>
    </location>
</feature>
<comment type="caution">
    <text evidence="5">The sequence shown here is derived from an EMBL/GenBank/DDBJ whole genome shotgun (WGS) entry which is preliminary data.</text>
</comment>
<dbReference type="InterPro" id="IPR007307">
    <property type="entry name" value="Ltv1"/>
</dbReference>
<dbReference type="Proteomes" id="UP001385951">
    <property type="component" value="Unassembled WGS sequence"/>
</dbReference>
<dbReference type="GO" id="GO:0030688">
    <property type="term" value="C:preribosome, small subunit precursor"/>
    <property type="evidence" value="ECO:0007669"/>
    <property type="project" value="TreeGrafter"/>
</dbReference>
<accession>A0AAW0FC48</accession>
<feature type="transmembrane region" description="Helical" evidence="4">
    <location>
        <begin position="82"/>
        <end position="101"/>
    </location>
</feature>
<dbReference type="PANTHER" id="PTHR21531">
    <property type="entry name" value="LOW-TEMPERATURE VIABILITY PROTEIN LTV1-RELATED"/>
    <property type="match status" value="1"/>
</dbReference>
<proteinExistence type="inferred from homology"/>
<dbReference type="GO" id="GO:0042274">
    <property type="term" value="P:ribosomal small subunit biogenesis"/>
    <property type="evidence" value="ECO:0007669"/>
    <property type="project" value="InterPro"/>
</dbReference>
<dbReference type="Pfam" id="PF01554">
    <property type="entry name" value="MatE"/>
    <property type="match status" value="1"/>
</dbReference>
<dbReference type="GO" id="GO:0005634">
    <property type="term" value="C:nucleus"/>
    <property type="evidence" value="ECO:0007669"/>
    <property type="project" value="TreeGrafter"/>
</dbReference>
<dbReference type="GO" id="GO:0000056">
    <property type="term" value="P:ribosomal small subunit export from nucleus"/>
    <property type="evidence" value="ECO:0007669"/>
    <property type="project" value="TreeGrafter"/>
</dbReference>
<sequence length="665" mass="75631">MPILQLAVPGVVMVMAEYLAFEVLTILAAYFGTDALAAQSISSTVGSLSFQLPFAVSVAFLTRIGHFVGLRNVDAAITVVRLSIIFAAIVGVFNFSLIIFGRSIFSSIFTDSDPVKKISNHILILVGINQLSDSVNVLAAGVLRGQGRQRIGSILNLTAYYLVALPIGYILAFVFGWEIYGLWCGLLIGVFFLASSQVILICKIMPPRRRFDKKSAQTFSIVNRAHDDSRYFDEDALQHVLVPVGKSKKNEKVPQLTNENAKKRIYSTEELMSKLKPEEVQAVRANEGLAAQYGVYFDDSKYDYMQHLKPIGKNQDAVFIEANEKKEKPKMKVEDLFKDQLPSESKRHVEYDAYENIPEEFRGLNPDLDPRLREILEALEDEAYLIDQEKKKSEEAEMDDDDIFATLLQSGEVEDEDDFYYGSDADQYYDDYDENYDEWDLDNYEDEYNAKYESDNFEEPEHAYNEGEAPEELEAAIKDDEIEAPVLNTGWEKDFMKFKAQLKNKPNDWDSDDEFEDEEDDVLAELPVNDKKVSKTKLRKKKGAMTDTTSFSMSSSALFRTEGLTLLDDRYEQLSKKFEKEDDDQYEEFDMSKERGDLEGMLDDFLDNYELESGGRKLVKKDEEHKRLQEAADSVSKGKAAARRRKMKQSSALDKLGGSFGNMKI</sequence>
<dbReference type="PANTHER" id="PTHR21531:SF0">
    <property type="entry name" value="PROTEIN LTV1 HOMOLOG"/>
    <property type="match status" value="1"/>
</dbReference>
<gene>
    <name evidence="5" type="ORF">QCA50_017832</name>
</gene>
<organism evidence="5 6">
    <name type="scientific">Cerrena zonata</name>
    <dbReference type="NCBI Taxonomy" id="2478898"/>
    <lineage>
        <taxon>Eukaryota</taxon>
        <taxon>Fungi</taxon>
        <taxon>Dikarya</taxon>
        <taxon>Basidiomycota</taxon>
        <taxon>Agaricomycotina</taxon>
        <taxon>Agaricomycetes</taxon>
        <taxon>Polyporales</taxon>
        <taxon>Cerrenaceae</taxon>
        <taxon>Cerrena</taxon>
    </lineage>
</organism>
<dbReference type="GO" id="GO:0015297">
    <property type="term" value="F:antiporter activity"/>
    <property type="evidence" value="ECO:0007669"/>
    <property type="project" value="InterPro"/>
</dbReference>
<feature type="compositionally biased region" description="Basic and acidic residues" evidence="3">
    <location>
        <begin position="620"/>
        <end position="630"/>
    </location>
</feature>
<comment type="similarity">
    <text evidence="1">Belongs to the LTV1 family.</text>
</comment>
<keyword evidence="4" id="KW-0812">Transmembrane</keyword>
<feature type="transmembrane region" description="Helical" evidence="4">
    <location>
        <begin position="180"/>
        <end position="205"/>
    </location>
</feature>
<dbReference type="GO" id="GO:0016020">
    <property type="term" value="C:membrane"/>
    <property type="evidence" value="ECO:0007669"/>
    <property type="project" value="InterPro"/>
</dbReference>
<evidence type="ECO:0000313" key="5">
    <source>
        <dbReference type="EMBL" id="KAK7679073.1"/>
    </source>
</evidence>
<protein>
    <submittedName>
        <fullName evidence="5">Uncharacterized protein</fullName>
    </submittedName>
</protein>
<feature type="transmembrane region" description="Helical" evidence="4">
    <location>
        <begin position="50"/>
        <end position="70"/>
    </location>
</feature>
<dbReference type="GO" id="GO:0042910">
    <property type="term" value="F:xenobiotic transmembrane transporter activity"/>
    <property type="evidence" value="ECO:0007669"/>
    <property type="project" value="InterPro"/>
</dbReference>
<reference evidence="5 6" key="1">
    <citation type="submission" date="2022-09" db="EMBL/GenBank/DDBJ databases">
        <authorList>
            <person name="Palmer J.M."/>
        </authorList>
    </citation>
    <scope>NUCLEOTIDE SEQUENCE [LARGE SCALE GENOMIC DNA]</scope>
    <source>
        <strain evidence="5 6">DSM 7382</strain>
    </source>
</reference>